<dbReference type="Pfam" id="PF07690">
    <property type="entry name" value="MFS_1"/>
    <property type="match status" value="1"/>
</dbReference>
<comment type="caution">
    <text evidence="8">The sequence shown here is derived from an EMBL/GenBank/DDBJ whole genome shotgun (WGS) entry which is preliminary data.</text>
</comment>
<dbReference type="Gene3D" id="1.20.1250.20">
    <property type="entry name" value="MFS general substrate transporter like domains"/>
    <property type="match status" value="1"/>
</dbReference>
<evidence type="ECO:0000313" key="8">
    <source>
        <dbReference type="EMBL" id="HIY67069.1"/>
    </source>
</evidence>
<sequence length="440" mass="47470">MSTGATQPKPDEADRLRQGEAPEQASPPVRGGSLWLDGNFLTMWSGQALAQVGTQITDLAIPVMAVLLLHATEFQVGLLNAAAVAAFLVVGLPAGAWVDWMRKRKVMIWADIVRAAALAMLPLLWWLDLLQMWHLYGVALIIGVATVFFDVSYQSIIPSLVRRDQIAEANGKLEATRELANIGGPAIGGWLIGVITAPLAILATVGTYLVSAVALMFTRDHEQVRDAEDRAPVLIEIREGLAWVFGNRFMRRIVGTTATSNFFNTVSFTMLPVFLLRELGLTAAAMGIIFSLGAVGGLVGAMATPWIVRWIGEARAIPISAIAFSVIACMLPIAAMFPAIAFWLLVAQGFVASFTILLYNITQVTFRQRITPSRLLGRMNASIRFCVWGVMPVAALLSGALGSGVGVVATMWIGAIGQLFAALFVVLGPFWRLRELPDGE</sequence>
<dbReference type="InterPro" id="IPR036259">
    <property type="entry name" value="MFS_trans_sf"/>
</dbReference>
<dbReference type="AlphaFoldDB" id="A0A9D2CAN0"/>
<dbReference type="GO" id="GO:0005886">
    <property type="term" value="C:plasma membrane"/>
    <property type="evidence" value="ECO:0007669"/>
    <property type="project" value="UniProtKB-SubCell"/>
</dbReference>
<feature type="transmembrane region" description="Helical" evidence="7">
    <location>
        <begin position="407"/>
        <end position="431"/>
    </location>
</feature>
<feature type="transmembrane region" description="Helical" evidence="7">
    <location>
        <begin position="340"/>
        <end position="361"/>
    </location>
</feature>
<feature type="transmembrane region" description="Helical" evidence="7">
    <location>
        <begin position="106"/>
        <end position="127"/>
    </location>
</feature>
<gene>
    <name evidence="8" type="ORF">H9830_12440</name>
</gene>
<accession>A0A9D2CAN0</accession>
<keyword evidence="3 7" id="KW-0812">Transmembrane</keyword>
<feature type="transmembrane region" description="Helical" evidence="7">
    <location>
        <begin position="133"/>
        <end position="153"/>
    </location>
</feature>
<feature type="transmembrane region" description="Helical" evidence="7">
    <location>
        <begin position="279"/>
        <end position="304"/>
    </location>
</feature>
<dbReference type="InterPro" id="IPR011701">
    <property type="entry name" value="MFS"/>
</dbReference>
<feature type="compositionally biased region" description="Basic and acidic residues" evidence="6">
    <location>
        <begin position="9"/>
        <end position="20"/>
    </location>
</feature>
<feature type="region of interest" description="Disordered" evidence="6">
    <location>
        <begin position="1"/>
        <end position="31"/>
    </location>
</feature>
<feature type="transmembrane region" description="Helical" evidence="7">
    <location>
        <begin position="382"/>
        <end position="401"/>
    </location>
</feature>
<dbReference type="PANTHER" id="PTHR23513">
    <property type="entry name" value="INTEGRAL MEMBRANE EFFLUX PROTEIN-RELATED"/>
    <property type="match status" value="1"/>
</dbReference>
<feature type="transmembrane region" description="Helical" evidence="7">
    <location>
        <begin position="74"/>
        <end position="94"/>
    </location>
</feature>
<dbReference type="InterPro" id="IPR022324">
    <property type="entry name" value="Bacilysin_exporter_BacE_put"/>
</dbReference>
<proteinExistence type="predicted"/>
<evidence type="ECO:0000256" key="5">
    <source>
        <dbReference type="ARBA" id="ARBA00023136"/>
    </source>
</evidence>
<feature type="transmembrane region" description="Helical" evidence="7">
    <location>
        <begin position="316"/>
        <end position="334"/>
    </location>
</feature>
<dbReference type="CDD" id="cd06173">
    <property type="entry name" value="MFS_MefA_like"/>
    <property type="match status" value="1"/>
</dbReference>
<comment type="subcellular location">
    <subcellularLocation>
        <location evidence="1">Cell membrane</location>
        <topology evidence="1">Multi-pass membrane protein</topology>
    </subcellularLocation>
</comment>
<evidence type="ECO:0000256" key="3">
    <source>
        <dbReference type="ARBA" id="ARBA00022692"/>
    </source>
</evidence>
<reference evidence="8" key="1">
    <citation type="journal article" date="2021" name="PeerJ">
        <title>Extensive microbial diversity within the chicken gut microbiome revealed by metagenomics and culture.</title>
        <authorList>
            <person name="Gilroy R."/>
            <person name="Ravi A."/>
            <person name="Getino M."/>
            <person name="Pursley I."/>
            <person name="Horton D.L."/>
            <person name="Alikhan N.F."/>
            <person name="Baker D."/>
            <person name="Gharbi K."/>
            <person name="Hall N."/>
            <person name="Watson M."/>
            <person name="Adriaenssens E.M."/>
            <person name="Foster-Nyarko E."/>
            <person name="Jarju S."/>
            <person name="Secka A."/>
            <person name="Antonio M."/>
            <person name="Oren A."/>
            <person name="Chaudhuri R.R."/>
            <person name="La Ragione R."/>
            <person name="Hildebrand F."/>
            <person name="Pallen M.J."/>
        </authorList>
    </citation>
    <scope>NUCLEOTIDE SEQUENCE</scope>
    <source>
        <strain evidence="8">ChiGjej1B1-98</strain>
    </source>
</reference>
<evidence type="ECO:0000313" key="9">
    <source>
        <dbReference type="Proteomes" id="UP000824005"/>
    </source>
</evidence>
<keyword evidence="5 7" id="KW-0472">Membrane</keyword>
<dbReference type="EMBL" id="DXDC01000377">
    <property type="protein sequence ID" value="HIY67069.1"/>
    <property type="molecule type" value="Genomic_DNA"/>
</dbReference>
<evidence type="ECO:0000256" key="7">
    <source>
        <dbReference type="SAM" id="Phobius"/>
    </source>
</evidence>
<dbReference type="PANTHER" id="PTHR23513:SF6">
    <property type="entry name" value="MAJOR FACILITATOR SUPERFAMILY ASSOCIATED DOMAIN-CONTAINING PROTEIN"/>
    <property type="match status" value="1"/>
</dbReference>
<protein>
    <submittedName>
        <fullName evidence="8">MFS transporter</fullName>
    </submittedName>
</protein>
<keyword evidence="2" id="KW-1003">Cell membrane</keyword>
<evidence type="ECO:0000256" key="6">
    <source>
        <dbReference type="SAM" id="MobiDB-lite"/>
    </source>
</evidence>
<keyword evidence="4 7" id="KW-1133">Transmembrane helix</keyword>
<name>A0A9D2CAN0_9MICO</name>
<evidence type="ECO:0000256" key="2">
    <source>
        <dbReference type="ARBA" id="ARBA00022475"/>
    </source>
</evidence>
<feature type="transmembrane region" description="Helical" evidence="7">
    <location>
        <begin position="187"/>
        <end position="210"/>
    </location>
</feature>
<evidence type="ECO:0000256" key="4">
    <source>
        <dbReference type="ARBA" id="ARBA00022989"/>
    </source>
</evidence>
<dbReference type="PRINTS" id="PR01988">
    <property type="entry name" value="EXPORTERBACE"/>
</dbReference>
<reference evidence="8" key="2">
    <citation type="submission" date="2021-04" db="EMBL/GenBank/DDBJ databases">
        <authorList>
            <person name="Gilroy R."/>
        </authorList>
    </citation>
    <scope>NUCLEOTIDE SEQUENCE</scope>
    <source>
        <strain evidence="8">ChiGjej1B1-98</strain>
    </source>
</reference>
<dbReference type="SUPFAM" id="SSF103473">
    <property type="entry name" value="MFS general substrate transporter"/>
    <property type="match status" value="1"/>
</dbReference>
<evidence type="ECO:0000256" key="1">
    <source>
        <dbReference type="ARBA" id="ARBA00004651"/>
    </source>
</evidence>
<organism evidence="8 9">
    <name type="scientific">Candidatus Agrococcus pullicola</name>
    <dbReference type="NCBI Taxonomy" id="2838429"/>
    <lineage>
        <taxon>Bacteria</taxon>
        <taxon>Bacillati</taxon>
        <taxon>Actinomycetota</taxon>
        <taxon>Actinomycetes</taxon>
        <taxon>Micrococcales</taxon>
        <taxon>Microbacteriaceae</taxon>
        <taxon>Agrococcus</taxon>
    </lineage>
</organism>
<dbReference type="GO" id="GO:0022857">
    <property type="term" value="F:transmembrane transporter activity"/>
    <property type="evidence" value="ECO:0007669"/>
    <property type="project" value="InterPro"/>
</dbReference>
<dbReference type="Proteomes" id="UP000824005">
    <property type="component" value="Unassembled WGS sequence"/>
</dbReference>